<feature type="signal peptide" evidence="1">
    <location>
        <begin position="1"/>
        <end position="18"/>
    </location>
</feature>
<dbReference type="AlphaFoldDB" id="A0A4V2MI52"/>
<dbReference type="Pfam" id="PF22680">
    <property type="entry name" value="Glyco_hydro_123_N_2"/>
    <property type="match status" value="1"/>
</dbReference>
<evidence type="ECO:0000259" key="2">
    <source>
        <dbReference type="Pfam" id="PF13320"/>
    </source>
</evidence>
<keyword evidence="5" id="KW-1185">Reference proteome</keyword>
<evidence type="ECO:0000259" key="3">
    <source>
        <dbReference type="Pfam" id="PF22680"/>
    </source>
</evidence>
<comment type="caution">
    <text evidence="4">The sequence shown here is derived from an EMBL/GenBank/DDBJ whole genome shotgun (WGS) entry which is preliminary data.</text>
</comment>
<reference evidence="4 5" key="1">
    <citation type="submission" date="2019-02" db="EMBL/GenBank/DDBJ databases">
        <title>Pedobacter sp. RP-3-8 sp. nov., isolated from Arctic soil.</title>
        <authorList>
            <person name="Dahal R.H."/>
        </authorList>
    </citation>
    <scope>NUCLEOTIDE SEQUENCE [LARGE SCALE GENOMIC DNA]</scope>
    <source>
        <strain evidence="4 5">RP-3-8</strain>
    </source>
</reference>
<dbReference type="EMBL" id="SJSM01000019">
    <property type="protein sequence ID" value="TCC88996.1"/>
    <property type="molecule type" value="Genomic_DNA"/>
</dbReference>
<protein>
    <submittedName>
        <fullName evidence="4">DUF4091 domain-containing protein</fullName>
    </submittedName>
</protein>
<dbReference type="InterPro" id="IPR025150">
    <property type="entry name" value="GH123_cat"/>
</dbReference>
<feature type="chain" id="PRO_5020775463" evidence="1">
    <location>
        <begin position="19"/>
        <end position="577"/>
    </location>
</feature>
<organism evidence="4 5">
    <name type="scientific">Pedobacter hiemivivus</name>
    <dbReference type="NCBI Taxonomy" id="2530454"/>
    <lineage>
        <taxon>Bacteria</taxon>
        <taxon>Pseudomonadati</taxon>
        <taxon>Bacteroidota</taxon>
        <taxon>Sphingobacteriia</taxon>
        <taxon>Sphingobacteriales</taxon>
        <taxon>Sphingobacteriaceae</taxon>
        <taxon>Pedobacter</taxon>
    </lineage>
</organism>
<dbReference type="InterPro" id="IPR053850">
    <property type="entry name" value="Glyco_hydro_123_N_2"/>
</dbReference>
<evidence type="ECO:0000313" key="4">
    <source>
        <dbReference type="EMBL" id="TCC88996.1"/>
    </source>
</evidence>
<sequence>MKHLFFICLSFLYLTVKAQDASIALQRKPLLNAQIIDSEWRKVPNGLNVSFASSNTRFARELPPKVNLEKVWEAKAWKGEKIHTQLLIWANRSLNSISLQVYDLQAEQGQLIKKENITIGFLKYVITDEFRDGCGNRKAKDFDSSYVADIIDTKTKSVSVRKNSTQPIWLSIKVPANANAGSYKGIIKIKGDKDYTLPITIQVLDKTLPSPQKWQYDLDLWQHPAAVSRLHNVPMWGAEHFLLMRKYYEMLANAGQKTITASIVNEPWGHQTYDDYPSLIKWTRKKDRSWTYDYSLFDKYIAFVMDCGITERINCYSMVPWKIAFTYYDENSRKEAVFKDAIGTPAYNAFWKTMLVDFTQHLKQKGWFSKTYIAMDERPMEAMKAVIKLLKETDKDWKIALAGEYHSEIEQDIDTYCIASKWDFPAATLQKRQQEGKISTWYTCCVEPYPNAFTFSSPAEGVWIGWYTASKNMDGYLRWAYNSWTKTPLADSRFTSWPAGDTYLVYPGPLSSIRFEKLIEGAQDFEKIKQLRAFYSKNRQIKELNELNQALQIFDIKSLASTTADEMLKGVKPLLNR</sequence>
<accession>A0A4V2MI52</accession>
<feature type="domain" description="Glycoside hydrolase 123 N-terminal" evidence="3">
    <location>
        <begin position="51"/>
        <end position="190"/>
    </location>
</feature>
<evidence type="ECO:0000256" key="1">
    <source>
        <dbReference type="SAM" id="SignalP"/>
    </source>
</evidence>
<dbReference type="OrthoDB" id="197680at2"/>
<gene>
    <name evidence="4" type="ORF">EZ444_21265</name>
</gene>
<dbReference type="Proteomes" id="UP000291117">
    <property type="component" value="Unassembled WGS sequence"/>
</dbReference>
<dbReference type="RefSeq" id="WP_131611164.1">
    <property type="nucleotide sequence ID" value="NZ_SJSM01000019.1"/>
</dbReference>
<dbReference type="Pfam" id="PF13320">
    <property type="entry name" value="GH123_cat"/>
    <property type="match status" value="1"/>
</dbReference>
<feature type="domain" description="Glycoside hydrolase 123 catalytic" evidence="2">
    <location>
        <begin position="221"/>
        <end position="530"/>
    </location>
</feature>
<proteinExistence type="predicted"/>
<keyword evidence="1" id="KW-0732">Signal</keyword>
<evidence type="ECO:0000313" key="5">
    <source>
        <dbReference type="Proteomes" id="UP000291117"/>
    </source>
</evidence>
<name>A0A4V2MI52_9SPHI</name>